<sequence length="1326" mass="146857">MLLTIYDKAGNKRADVAVNDSSTQSKEVQGDNVLSLSFSYYAFVPLDVNDYTDYQGERYRLTERYTPKQVSEGEWEYNLKLYGIESLIKRFLVLETTDGDTNPLFTLTATPREHVAMVVKAINDGMGHITDWKTGTVEGTKLITIDYEGMYCDEALKAIAEKAGGKVEWWVEGQTVNVCRCEHGEEITLGYGKGLTSLERDTSNTAKFYTRLFPVGSTRNIDAEKYGSPRLMLPGGKKYIEQGVDEYGIYDHYEQEAFSDIYPHRVGTVSSVRSEEVTDDEGNKFTIYYFRDGELNFDPNLYELAGETKRVSFQTGDLTGLGESDDHYFEVNYDSAAREFELITIWPYDDDTQLPGGKLVPRAGDTYILWNIRMPDEYYRMAEEEFAAAVEEYNRDHWLDIAAYKAPTDPVYIEEHGIDLFVGRRVKLESRKYFPEKGYRQSRITKISRKVNEPGQMDIEISDALQVGKFDKVTDSIGELKSYTKSKTEGAALPDIIRSWDKTLPTDNNLFSARRSQKEFLNKSKPDTAKESIRFLKGVSFGEAAGGKPCGSVDGAGNAEYLTAVIRELLRSTEFVDGLTGEGWQLWIDQLTGLTNLTVDKVTARQSLVALELLIEQVRSVCGQLVVSAANGKIKDVVKQGDNYRIVFEQESGFVAHDLMRCAVTAGKKLKAYWVEVASVIAGGVLVPVSEFGGVKPEAGDECVLMGNTENPLRQNLISIAATEDGQPRIDILDGVKAKNFNGCLRCRLGKLDGIRSSAFPADKQPKGNGLYADNVWLKGTFVLMTGEDILTRFEITEGKIHSAVESLRKEIREEQSYLDNSSFADGMDKWKTGSKATLFTLGGRWIWANGGPYGTKPDGHAEIRTDGKVPYAYIRNSYIMQKLEDFRLVPEYRQTNSQGERVPGVVYLSFSYRVIKAGRLKIEFVGADKTGFENFNLFGHEEDLPVGGEKMFTLDGLWNGTGDFKLSFTGVIYISLLVFSTNKADALAYKYRTLFEQSDRLVKISAAVFDKDGNALKETGLVIKPEGSGLYAQDNTGKIALIGVSVEEEDEYGNTVSKIKLTADHIQLEGLVTANGNFKILEDGSIETTNGKFTGEIDSSKGKIGGFEIGNGRIGSVADSHGSGGGLAIYDDFFRVGGSKGYVMFGDDVIPSSAGGAFTAVGRIVNSASNIYGNYGFDQANYGLFIEVTGGTKNYGISSNAALLAPAFINTKAKLLTFGSGNYTVDFSQHNIILMYYNQPNYNAVEVTLPSESSVASQFGLRYLPSDFAAVVTLRVRPGSKDIILKGIYNHNEDMQDYKMASGDSVMVLITKADGFRYQILNHSL</sequence>
<name>A0A415KBW7_9BACE</name>
<dbReference type="EMBL" id="QROO01000033">
    <property type="protein sequence ID" value="RHL33740.1"/>
    <property type="molecule type" value="Genomic_DNA"/>
</dbReference>
<dbReference type="Proteomes" id="UP000284495">
    <property type="component" value="Unassembled WGS sequence"/>
</dbReference>
<gene>
    <name evidence="1" type="ORF">DW027_21060</name>
</gene>
<comment type="caution">
    <text evidence="1">The sequence shown here is derived from an EMBL/GenBank/DDBJ whole genome shotgun (WGS) entry which is preliminary data.</text>
</comment>
<organism evidence="1 2">
    <name type="scientific">Bacteroides xylanisolvens</name>
    <dbReference type="NCBI Taxonomy" id="371601"/>
    <lineage>
        <taxon>Bacteria</taxon>
        <taxon>Pseudomonadati</taxon>
        <taxon>Bacteroidota</taxon>
        <taxon>Bacteroidia</taxon>
        <taxon>Bacteroidales</taxon>
        <taxon>Bacteroidaceae</taxon>
        <taxon>Bacteroides</taxon>
    </lineage>
</organism>
<evidence type="ECO:0000313" key="1">
    <source>
        <dbReference type="EMBL" id="RHL33740.1"/>
    </source>
</evidence>
<reference evidence="1 2" key="1">
    <citation type="submission" date="2018-08" db="EMBL/GenBank/DDBJ databases">
        <title>A genome reference for cultivated species of the human gut microbiota.</title>
        <authorList>
            <person name="Zou Y."/>
            <person name="Xue W."/>
            <person name="Luo G."/>
        </authorList>
    </citation>
    <scope>NUCLEOTIDE SEQUENCE [LARGE SCALE GENOMIC DNA]</scope>
    <source>
        <strain evidence="1 2">AF38-2</strain>
    </source>
</reference>
<proteinExistence type="predicted"/>
<accession>A0A415KBW7</accession>
<evidence type="ECO:0000313" key="2">
    <source>
        <dbReference type="Proteomes" id="UP000284495"/>
    </source>
</evidence>
<protein>
    <submittedName>
        <fullName evidence="1">Uncharacterized protein</fullName>
    </submittedName>
</protein>
<dbReference type="RefSeq" id="WP_118419647.1">
    <property type="nucleotide sequence ID" value="NZ_QROO01000033.1"/>
</dbReference>